<reference evidence="2 3" key="1">
    <citation type="submission" date="2018-09" db="EMBL/GenBank/DDBJ databases">
        <title>Genomic investigation of the strawberry pathogen Phytophthora fragariae indicates pathogenicity is determined by transcriptional variation in three key races.</title>
        <authorList>
            <person name="Adams T.M."/>
            <person name="Armitage A.D."/>
            <person name="Sobczyk M.K."/>
            <person name="Bates H.J."/>
            <person name="Dunwell J.M."/>
            <person name="Nellist C.F."/>
            <person name="Harrison R.J."/>
        </authorList>
    </citation>
    <scope>NUCLEOTIDE SEQUENCE [LARGE SCALE GENOMIC DNA]</scope>
    <source>
        <strain evidence="2 3">SCRP324</strain>
    </source>
</reference>
<evidence type="ECO:0000313" key="3">
    <source>
        <dbReference type="Proteomes" id="UP000435112"/>
    </source>
</evidence>
<proteinExistence type="predicted"/>
<gene>
    <name evidence="2" type="ORF">PR002_g29745</name>
</gene>
<feature type="region of interest" description="Disordered" evidence="1">
    <location>
        <begin position="76"/>
        <end position="105"/>
    </location>
</feature>
<dbReference type="AlphaFoldDB" id="A0A6A3GY75"/>
<evidence type="ECO:0000313" key="2">
    <source>
        <dbReference type="EMBL" id="KAE8961944.1"/>
    </source>
</evidence>
<dbReference type="EMBL" id="QXFU01006123">
    <property type="protein sequence ID" value="KAE8961944.1"/>
    <property type="molecule type" value="Genomic_DNA"/>
</dbReference>
<feature type="region of interest" description="Disordered" evidence="1">
    <location>
        <begin position="152"/>
        <end position="180"/>
    </location>
</feature>
<feature type="region of interest" description="Disordered" evidence="1">
    <location>
        <begin position="1"/>
        <end position="30"/>
    </location>
</feature>
<protein>
    <submittedName>
        <fullName evidence="2">Uncharacterized protein</fullName>
    </submittedName>
</protein>
<feature type="compositionally biased region" description="Polar residues" evidence="1">
    <location>
        <begin position="11"/>
        <end position="23"/>
    </location>
</feature>
<dbReference type="OrthoDB" id="129721at2759"/>
<accession>A0A6A3GY75</accession>
<comment type="caution">
    <text evidence="2">The sequence shown here is derived from an EMBL/GenBank/DDBJ whole genome shotgun (WGS) entry which is preliminary data.</text>
</comment>
<feature type="compositionally biased region" description="Polar residues" evidence="1">
    <location>
        <begin position="87"/>
        <end position="99"/>
    </location>
</feature>
<name>A0A6A3GY75_9STRA</name>
<feature type="compositionally biased region" description="Polar residues" evidence="1">
    <location>
        <begin position="163"/>
        <end position="177"/>
    </location>
</feature>
<organism evidence="2 3">
    <name type="scientific">Phytophthora rubi</name>
    <dbReference type="NCBI Taxonomy" id="129364"/>
    <lineage>
        <taxon>Eukaryota</taxon>
        <taxon>Sar</taxon>
        <taxon>Stramenopiles</taxon>
        <taxon>Oomycota</taxon>
        <taxon>Peronosporomycetes</taxon>
        <taxon>Peronosporales</taxon>
        <taxon>Peronosporaceae</taxon>
        <taxon>Phytophthora</taxon>
    </lineage>
</organism>
<evidence type="ECO:0000256" key="1">
    <source>
        <dbReference type="SAM" id="MobiDB-lite"/>
    </source>
</evidence>
<sequence length="420" mass="43433">PDVAEEVSETPEPSTDVQQEPTPSASEDVAEAVAQAVEAVSEMASEVEVAAAAEGLVSAVESAVRAAAEQQAVVATPDVAEEVSETPEPSTDVQQEPTPSASEDVAEAVAQAVEAVSEMASEVEVAAAAEGLVSAVESAVRAAAEQQAVVATPDVAEEVSETPEPSTDVQQEPTPSASEDVAEADFIDDAVALGKVDDYGTFAEIAPEMDSEEIEVLKEVAIEEVQTPEAVRFGDPDDTELEAEVATTTHEMVDAVEMKSTPPYVVSAAAVTSAVIGTLLGLNDTVEFELEGTDCWKPDGFIDPALEDTDKELNALMSSVTPIDSGTSTPELSPRLDQKDLQEDFSVSLPKLSIATQPSTGKDDVSPEAIDANADSVRDADFVELVQLPEPSPAELSAAAISVAVVGALLDVVDAVDTDA</sequence>
<dbReference type="Proteomes" id="UP000435112">
    <property type="component" value="Unassembled WGS sequence"/>
</dbReference>
<feature type="non-terminal residue" evidence="2">
    <location>
        <position position="1"/>
    </location>
</feature>